<proteinExistence type="predicted"/>
<dbReference type="GO" id="GO:0005737">
    <property type="term" value="C:cytoplasm"/>
    <property type="evidence" value="ECO:0007669"/>
    <property type="project" value="TreeGrafter"/>
</dbReference>
<dbReference type="GO" id="GO:0005524">
    <property type="term" value="F:ATP binding"/>
    <property type="evidence" value="ECO:0007669"/>
    <property type="project" value="UniProtKB-KW"/>
</dbReference>
<reference evidence="7" key="2">
    <citation type="submission" date="2004-02" db="EMBL/GenBank/DDBJ databases">
        <authorList>
            <consortium name="Genoscope"/>
            <consortium name="Whitehead Institute Centre for Genome Research"/>
        </authorList>
    </citation>
    <scope>NUCLEOTIDE SEQUENCE</scope>
</reference>
<dbReference type="InterPro" id="IPR008271">
    <property type="entry name" value="Ser/Thr_kinase_AS"/>
</dbReference>
<dbReference type="InterPro" id="IPR050494">
    <property type="entry name" value="Ser_Thr_dual-spec_kinase"/>
</dbReference>
<keyword evidence="4" id="KW-0418">Kinase</keyword>
<feature type="domain" description="Protein kinase" evidence="6">
    <location>
        <begin position="1"/>
        <end position="211"/>
    </location>
</feature>
<sequence length="211" mass="23741">VRHITQQLASALLHLKSVGIIHVDIKPRNVMVVDRRKPLRVKLVDFGGSQMSGNIDNETFACTQIYSSPEVLLHSEINEAVDMWSLGVTAFKLAVGTDLFPYRTCYSILKSILNLFGQPPDEVLDKGLQTEHFFKKGTSGGVRWTLRTAEECGLEDKKDAFEGFGDVEQILSVHQGQETGLDRFVDLIKRMLQVDPNQRITPLEALQHSFF</sequence>
<keyword evidence="2" id="KW-0808">Transferase</keyword>
<dbReference type="Gene3D" id="1.10.510.10">
    <property type="entry name" value="Transferase(Phosphotransferase) domain 1"/>
    <property type="match status" value="1"/>
</dbReference>
<protein>
    <submittedName>
        <fullName evidence="7">(spotted green pufferfish) hypothetical protein</fullName>
    </submittedName>
</protein>
<dbReference type="PROSITE" id="PS50011">
    <property type="entry name" value="PROTEIN_KINASE_DOM"/>
    <property type="match status" value="1"/>
</dbReference>
<dbReference type="SUPFAM" id="SSF56112">
    <property type="entry name" value="Protein kinase-like (PK-like)"/>
    <property type="match status" value="1"/>
</dbReference>
<accession>Q4TI67</accession>
<dbReference type="GO" id="GO:0004674">
    <property type="term" value="F:protein serine/threonine kinase activity"/>
    <property type="evidence" value="ECO:0007669"/>
    <property type="project" value="UniProtKB-KW"/>
</dbReference>
<keyword evidence="1" id="KW-0723">Serine/threonine-protein kinase</keyword>
<feature type="non-terminal residue" evidence="7">
    <location>
        <position position="1"/>
    </location>
</feature>
<dbReference type="Pfam" id="PF00069">
    <property type="entry name" value="Pkinase"/>
    <property type="match status" value="1"/>
</dbReference>
<dbReference type="PANTHER" id="PTHR24058">
    <property type="entry name" value="DUAL SPECIFICITY PROTEIN KINASE"/>
    <property type="match status" value="1"/>
</dbReference>
<dbReference type="InterPro" id="IPR000719">
    <property type="entry name" value="Prot_kinase_dom"/>
</dbReference>
<reference evidence="7" key="1">
    <citation type="journal article" date="2004" name="Nature">
        <title>Genome duplication in the teleost fish Tetraodon nigroviridis reveals the early vertebrate proto-karyotype.</title>
        <authorList>
            <person name="Jaillon O."/>
            <person name="Aury J.-M."/>
            <person name="Brunet F."/>
            <person name="Petit J.-L."/>
            <person name="Stange-Thomann N."/>
            <person name="Mauceli E."/>
            <person name="Bouneau L."/>
            <person name="Fischer C."/>
            <person name="Ozouf-Costaz C."/>
            <person name="Bernot A."/>
            <person name="Nicaud S."/>
            <person name="Jaffe D."/>
            <person name="Fisher S."/>
            <person name="Lutfalla G."/>
            <person name="Dossat C."/>
            <person name="Segurens B."/>
            <person name="Dasilva C."/>
            <person name="Salanoubat M."/>
            <person name="Levy M."/>
            <person name="Boudet N."/>
            <person name="Castellano S."/>
            <person name="Anthouard V."/>
            <person name="Jubin C."/>
            <person name="Castelli V."/>
            <person name="Katinka M."/>
            <person name="Vacherie B."/>
            <person name="Biemont C."/>
            <person name="Skalli Z."/>
            <person name="Cattolico L."/>
            <person name="Poulain J."/>
            <person name="De Berardinis V."/>
            <person name="Cruaud C."/>
            <person name="Duprat S."/>
            <person name="Brottier P."/>
            <person name="Coutanceau J.-P."/>
            <person name="Gouzy J."/>
            <person name="Parra G."/>
            <person name="Lardier G."/>
            <person name="Chapple C."/>
            <person name="McKernan K.J."/>
            <person name="McEwan P."/>
            <person name="Bosak S."/>
            <person name="Kellis M."/>
            <person name="Volff J.-N."/>
            <person name="Guigo R."/>
            <person name="Zody M.C."/>
            <person name="Mesirov J."/>
            <person name="Lindblad-Toh K."/>
            <person name="Birren B."/>
            <person name="Nusbaum C."/>
            <person name="Kahn D."/>
            <person name="Robinson-Rechavi M."/>
            <person name="Laudet V."/>
            <person name="Schachter V."/>
            <person name="Quetier F."/>
            <person name="Saurin W."/>
            <person name="Scarpelli C."/>
            <person name="Wincker P."/>
            <person name="Lander E.S."/>
            <person name="Weissenbach J."/>
            <person name="Roest Crollius H."/>
        </authorList>
    </citation>
    <scope>NUCLEOTIDE SEQUENCE [LARGE SCALE GENOMIC DNA]</scope>
</reference>
<dbReference type="GO" id="GO:0005634">
    <property type="term" value="C:nucleus"/>
    <property type="evidence" value="ECO:0007669"/>
    <property type="project" value="TreeGrafter"/>
</dbReference>
<evidence type="ECO:0000256" key="4">
    <source>
        <dbReference type="ARBA" id="ARBA00022777"/>
    </source>
</evidence>
<dbReference type="InterPro" id="IPR011009">
    <property type="entry name" value="Kinase-like_dom_sf"/>
</dbReference>
<dbReference type="PROSITE" id="PS00108">
    <property type="entry name" value="PROTEIN_KINASE_ST"/>
    <property type="match status" value="1"/>
</dbReference>
<dbReference type="PANTHER" id="PTHR24058:SF17">
    <property type="entry name" value="HOMEODOMAIN INTERACTING PROTEIN KINASE, ISOFORM D"/>
    <property type="match status" value="1"/>
</dbReference>
<gene>
    <name evidence="7" type="ORF">GSTENG00000109001</name>
</gene>
<organism evidence="7">
    <name type="scientific">Tetraodon nigroviridis</name>
    <name type="common">Spotted green pufferfish</name>
    <name type="synonym">Chelonodon nigroviridis</name>
    <dbReference type="NCBI Taxonomy" id="99883"/>
    <lineage>
        <taxon>Eukaryota</taxon>
        <taxon>Metazoa</taxon>
        <taxon>Chordata</taxon>
        <taxon>Craniata</taxon>
        <taxon>Vertebrata</taxon>
        <taxon>Euteleostomi</taxon>
        <taxon>Actinopterygii</taxon>
        <taxon>Neopterygii</taxon>
        <taxon>Teleostei</taxon>
        <taxon>Neoteleostei</taxon>
        <taxon>Acanthomorphata</taxon>
        <taxon>Eupercaria</taxon>
        <taxon>Tetraodontiformes</taxon>
        <taxon>Tetradontoidea</taxon>
        <taxon>Tetraodontidae</taxon>
        <taxon>Tetraodon</taxon>
    </lineage>
</organism>
<dbReference type="EMBL" id="CAAE01002368">
    <property type="protein sequence ID" value="CAF87415.1"/>
    <property type="molecule type" value="Genomic_DNA"/>
</dbReference>
<dbReference type="OrthoDB" id="437530at2759"/>
<evidence type="ECO:0000256" key="5">
    <source>
        <dbReference type="ARBA" id="ARBA00022840"/>
    </source>
</evidence>
<evidence type="ECO:0000313" key="7">
    <source>
        <dbReference type="EMBL" id="CAF87415.1"/>
    </source>
</evidence>
<dbReference type="SMART" id="SM00220">
    <property type="entry name" value="S_TKc"/>
    <property type="match status" value="1"/>
</dbReference>
<evidence type="ECO:0000256" key="1">
    <source>
        <dbReference type="ARBA" id="ARBA00022527"/>
    </source>
</evidence>
<comment type="caution">
    <text evidence="7">The sequence shown here is derived from an EMBL/GenBank/DDBJ whole genome shotgun (WGS) entry which is preliminary data.</text>
</comment>
<dbReference type="KEGG" id="tng:GSTEN00000109G001"/>
<feature type="non-terminal residue" evidence="7">
    <location>
        <position position="211"/>
    </location>
</feature>
<evidence type="ECO:0000256" key="2">
    <source>
        <dbReference type="ARBA" id="ARBA00022679"/>
    </source>
</evidence>
<dbReference type="AlphaFoldDB" id="Q4TI67"/>
<evidence type="ECO:0000256" key="3">
    <source>
        <dbReference type="ARBA" id="ARBA00022741"/>
    </source>
</evidence>
<keyword evidence="3" id="KW-0547">Nucleotide-binding</keyword>
<keyword evidence="5" id="KW-0067">ATP-binding</keyword>
<dbReference type="GO" id="GO:0004713">
    <property type="term" value="F:protein tyrosine kinase activity"/>
    <property type="evidence" value="ECO:0007669"/>
    <property type="project" value="TreeGrafter"/>
</dbReference>
<name>Q4TI67_TETNG</name>
<evidence type="ECO:0000259" key="6">
    <source>
        <dbReference type="PROSITE" id="PS50011"/>
    </source>
</evidence>